<evidence type="ECO:0000313" key="2">
    <source>
        <dbReference type="EMBL" id="MFC7344872.1"/>
    </source>
</evidence>
<keyword evidence="1" id="KW-1133">Transmembrane helix</keyword>
<feature type="transmembrane region" description="Helical" evidence="1">
    <location>
        <begin position="52"/>
        <end position="73"/>
    </location>
</feature>
<proteinExistence type="predicted"/>
<gene>
    <name evidence="2" type="ORF">ACFQRI_25970</name>
</gene>
<organism evidence="2 3">
    <name type="scientific">Saccharopolyspora griseoalba</name>
    <dbReference type="NCBI Taxonomy" id="1431848"/>
    <lineage>
        <taxon>Bacteria</taxon>
        <taxon>Bacillati</taxon>
        <taxon>Actinomycetota</taxon>
        <taxon>Actinomycetes</taxon>
        <taxon>Pseudonocardiales</taxon>
        <taxon>Pseudonocardiaceae</taxon>
        <taxon>Saccharopolyspora</taxon>
    </lineage>
</organism>
<feature type="transmembrane region" description="Helical" evidence="1">
    <location>
        <begin position="85"/>
        <end position="104"/>
    </location>
</feature>
<keyword evidence="1" id="KW-0472">Membrane</keyword>
<accession>A0ABW2LQN1</accession>
<dbReference type="RefSeq" id="WP_380673086.1">
    <property type="nucleotide sequence ID" value="NZ_JBHTCJ010000021.1"/>
</dbReference>
<evidence type="ECO:0000313" key="3">
    <source>
        <dbReference type="Proteomes" id="UP001596504"/>
    </source>
</evidence>
<keyword evidence="1" id="KW-0812">Transmembrane</keyword>
<name>A0ABW2LQN1_9PSEU</name>
<sequence length="110" mass="11491">MSGERVLRIVAVVLGSALVLVSLVAWFPFLGAGLDGYTMSDSAEPGATNQDIIEAVFLAWLMLWTPGMVLLLAGTSGWSRWAARGCWVLAVGMLALSGAAHLAGLRGGVF</sequence>
<dbReference type="EMBL" id="JBHTCJ010000021">
    <property type="protein sequence ID" value="MFC7344872.1"/>
    <property type="molecule type" value="Genomic_DNA"/>
</dbReference>
<dbReference type="Proteomes" id="UP001596504">
    <property type="component" value="Unassembled WGS sequence"/>
</dbReference>
<keyword evidence="3" id="KW-1185">Reference proteome</keyword>
<protein>
    <submittedName>
        <fullName evidence="2">Uncharacterized protein</fullName>
    </submittedName>
</protein>
<comment type="caution">
    <text evidence="2">The sequence shown here is derived from an EMBL/GenBank/DDBJ whole genome shotgun (WGS) entry which is preliminary data.</text>
</comment>
<feature type="transmembrane region" description="Helical" evidence="1">
    <location>
        <begin position="7"/>
        <end position="32"/>
    </location>
</feature>
<reference evidence="3" key="1">
    <citation type="journal article" date="2019" name="Int. J. Syst. Evol. Microbiol.">
        <title>The Global Catalogue of Microorganisms (GCM) 10K type strain sequencing project: providing services to taxonomists for standard genome sequencing and annotation.</title>
        <authorList>
            <consortium name="The Broad Institute Genomics Platform"/>
            <consortium name="The Broad Institute Genome Sequencing Center for Infectious Disease"/>
            <person name="Wu L."/>
            <person name="Ma J."/>
        </authorList>
    </citation>
    <scope>NUCLEOTIDE SEQUENCE [LARGE SCALE GENOMIC DNA]</scope>
    <source>
        <strain evidence="3">WLHS5</strain>
    </source>
</reference>
<evidence type="ECO:0000256" key="1">
    <source>
        <dbReference type="SAM" id="Phobius"/>
    </source>
</evidence>